<feature type="transmembrane region" description="Helical" evidence="5">
    <location>
        <begin position="121"/>
        <end position="138"/>
    </location>
</feature>
<keyword evidence="2 5" id="KW-0812">Transmembrane</keyword>
<dbReference type="SUPFAM" id="SSF144091">
    <property type="entry name" value="Rhomboid-like"/>
    <property type="match status" value="1"/>
</dbReference>
<dbReference type="EMBL" id="DUFG01000015">
    <property type="protein sequence ID" value="HIH08251.1"/>
    <property type="molecule type" value="Genomic_DNA"/>
</dbReference>
<dbReference type="Pfam" id="PF01694">
    <property type="entry name" value="Rhomboid"/>
    <property type="match status" value="1"/>
</dbReference>
<evidence type="ECO:0000259" key="6">
    <source>
        <dbReference type="Pfam" id="PF01694"/>
    </source>
</evidence>
<evidence type="ECO:0000313" key="8">
    <source>
        <dbReference type="Proteomes" id="UP000577419"/>
    </source>
</evidence>
<dbReference type="GO" id="GO:0016020">
    <property type="term" value="C:membrane"/>
    <property type="evidence" value="ECO:0007669"/>
    <property type="project" value="UniProtKB-SubCell"/>
</dbReference>
<feature type="domain" description="Peptidase S54 rhomboid" evidence="6">
    <location>
        <begin position="61"/>
        <end position="158"/>
    </location>
</feature>
<feature type="transmembrane region" description="Helical" evidence="5">
    <location>
        <begin position="227"/>
        <end position="244"/>
    </location>
</feature>
<evidence type="ECO:0000256" key="1">
    <source>
        <dbReference type="ARBA" id="ARBA00004141"/>
    </source>
</evidence>
<dbReference type="GO" id="GO:0006508">
    <property type="term" value="P:proteolysis"/>
    <property type="evidence" value="ECO:0007669"/>
    <property type="project" value="UniProtKB-KW"/>
</dbReference>
<feature type="transmembrane region" description="Helical" evidence="5">
    <location>
        <begin position="12"/>
        <end position="35"/>
    </location>
</feature>
<proteinExistence type="predicted"/>
<sequence>MKLFAPVPKLKFFGLVSRAKVSLVFFFALLAAYFFLSGGNLFIPQQAIFSLSFGWGALHNAFFFEFVQKSLFHLTANIVSFLFFALIVELALSGLDVLLVFFFASIASALVFLLLNPSTVLFGSSAGVSGLLGVAAVLSPRKTAAAIIAVVLLLNFLVVPFVSETLKAEEARLQEKQGLLEKDLNRALAGGDKNRAAAIKEQLGKAEKEAAEFDLGKLFDAVTGTDFWIHGLGAFFGLAYLFFFRREKFWHALKEISGKVKKYKSGRH</sequence>
<reference evidence="8" key="1">
    <citation type="journal article" date="2020" name="bioRxiv">
        <title>A rank-normalized archaeal taxonomy based on genome phylogeny resolves widespread incomplete and uneven classifications.</title>
        <authorList>
            <person name="Rinke C."/>
            <person name="Chuvochina M."/>
            <person name="Mussig A.J."/>
            <person name="Chaumeil P.-A."/>
            <person name="Waite D.W."/>
            <person name="Whitman W.B."/>
            <person name="Parks D.H."/>
            <person name="Hugenholtz P."/>
        </authorList>
    </citation>
    <scope>NUCLEOTIDE SEQUENCE [LARGE SCALE GENOMIC DNA]</scope>
</reference>
<protein>
    <submittedName>
        <fullName evidence="7">Rhomboid family intramembrane serine protease</fullName>
    </submittedName>
</protein>
<gene>
    <name evidence="7" type="ORF">HA237_02670</name>
</gene>
<comment type="subcellular location">
    <subcellularLocation>
        <location evidence="1">Membrane</location>
        <topology evidence="1">Multi-pass membrane protein</topology>
    </subcellularLocation>
</comment>
<keyword evidence="7" id="KW-0378">Hydrolase</keyword>
<feature type="transmembrane region" description="Helical" evidence="5">
    <location>
        <begin position="95"/>
        <end position="115"/>
    </location>
</feature>
<organism evidence="7 8">
    <name type="scientific">Candidatus Iainarchaeum sp</name>
    <dbReference type="NCBI Taxonomy" id="3101447"/>
    <lineage>
        <taxon>Archaea</taxon>
        <taxon>Candidatus Iainarchaeota</taxon>
        <taxon>Candidatus Iainarchaeia</taxon>
        <taxon>Candidatus Iainarchaeales</taxon>
        <taxon>Candidatus Iainarchaeaceae</taxon>
        <taxon>Candidatus Iainarchaeum</taxon>
    </lineage>
</organism>
<evidence type="ECO:0000256" key="4">
    <source>
        <dbReference type="ARBA" id="ARBA00023136"/>
    </source>
</evidence>
<dbReference type="InterPro" id="IPR022764">
    <property type="entry name" value="Peptidase_S54_rhomboid_dom"/>
</dbReference>
<dbReference type="Gene3D" id="1.20.1540.10">
    <property type="entry name" value="Rhomboid-like"/>
    <property type="match status" value="1"/>
</dbReference>
<evidence type="ECO:0000313" key="7">
    <source>
        <dbReference type="EMBL" id="HIH08251.1"/>
    </source>
</evidence>
<evidence type="ECO:0000256" key="5">
    <source>
        <dbReference type="SAM" id="Phobius"/>
    </source>
</evidence>
<comment type="caution">
    <text evidence="7">The sequence shown here is derived from an EMBL/GenBank/DDBJ whole genome shotgun (WGS) entry which is preliminary data.</text>
</comment>
<keyword evidence="4 5" id="KW-0472">Membrane</keyword>
<evidence type="ECO:0000256" key="3">
    <source>
        <dbReference type="ARBA" id="ARBA00022989"/>
    </source>
</evidence>
<evidence type="ECO:0000256" key="2">
    <source>
        <dbReference type="ARBA" id="ARBA00022692"/>
    </source>
</evidence>
<feature type="transmembrane region" description="Helical" evidence="5">
    <location>
        <begin position="145"/>
        <end position="163"/>
    </location>
</feature>
<dbReference type="AlphaFoldDB" id="A0A7J4IRV8"/>
<keyword evidence="7" id="KW-0645">Protease</keyword>
<dbReference type="GO" id="GO:0004252">
    <property type="term" value="F:serine-type endopeptidase activity"/>
    <property type="evidence" value="ECO:0007669"/>
    <property type="project" value="InterPro"/>
</dbReference>
<keyword evidence="3 5" id="KW-1133">Transmembrane helix</keyword>
<feature type="transmembrane region" description="Helical" evidence="5">
    <location>
        <begin position="70"/>
        <end position="88"/>
    </location>
</feature>
<dbReference type="InterPro" id="IPR035952">
    <property type="entry name" value="Rhomboid-like_sf"/>
</dbReference>
<name>A0A7J4IRV8_9ARCH</name>
<accession>A0A7J4IRV8</accession>
<dbReference type="Proteomes" id="UP000577419">
    <property type="component" value="Unassembled WGS sequence"/>
</dbReference>